<evidence type="ECO:0000313" key="2">
    <source>
        <dbReference type="EMBL" id="CAB0020195.1"/>
    </source>
</evidence>
<gene>
    <name evidence="2" type="ORF">NTEN_LOCUS23793</name>
</gene>
<sequence length="314" mass="35360">MQISEHTYLDLHPFGKSRRRPELGAIENCRERGKEWKRDRAGGEDRDRKLGGENADRSQEGGGEKRLVKGSGVGGNVRTTILILHLVFLPRNQFRVPYVSARLPQLQPQHLNLKVALTADGSHSRAALLFFMLRALQNSGELPTAAKSGSCAGVCHVWTSNAYDSFFLMGKNRFFCSVPTLDFRTIPILPFTPYRTCDPPNVAVVSLPDYHHFVIQLVQEPTLSFEEKQRESVVRSALDTERKTSLSTGWPFRAKIKSLRISAFLTGCRLKRNSTAVFGSRFRRKGTPTRNVNPIITCVIREFSLKSTSPYTTH</sequence>
<organism evidence="2 3">
    <name type="scientific">Nesidiocoris tenuis</name>
    <dbReference type="NCBI Taxonomy" id="355587"/>
    <lineage>
        <taxon>Eukaryota</taxon>
        <taxon>Metazoa</taxon>
        <taxon>Ecdysozoa</taxon>
        <taxon>Arthropoda</taxon>
        <taxon>Hexapoda</taxon>
        <taxon>Insecta</taxon>
        <taxon>Pterygota</taxon>
        <taxon>Neoptera</taxon>
        <taxon>Paraneoptera</taxon>
        <taxon>Hemiptera</taxon>
        <taxon>Heteroptera</taxon>
        <taxon>Panheteroptera</taxon>
        <taxon>Cimicomorpha</taxon>
        <taxon>Miridae</taxon>
        <taxon>Dicyphina</taxon>
        <taxon>Nesidiocoris</taxon>
    </lineage>
</organism>
<feature type="region of interest" description="Disordered" evidence="1">
    <location>
        <begin position="31"/>
        <end position="71"/>
    </location>
</feature>
<dbReference type="Proteomes" id="UP000479000">
    <property type="component" value="Unassembled WGS sequence"/>
</dbReference>
<evidence type="ECO:0000313" key="3">
    <source>
        <dbReference type="Proteomes" id="UP000479000"/>
    </source>
</evidence>
<proteinExistence type="predicted"/>
<dbReference type="EMBL" id="CADCXU010035099">
    <property type="protein sequence ID" value="CAB0020195.1"/>
    <property type="molecule type" value="Genomic_DNA"/>
</dbReference>
<feature type="non-terminal residue" evidence="2">
    <location>
        <position position="314"/>
    </location>
</feature>
<keyword evidence="3" id="KW-1185">Reference proteome</keyword>
<dbReference type="AlphaFoldDB" id="A0A6H5HP39"/>
<name>A0A6H5HP39_9HEMI</name>
<accession>A0A6H5HP39</accession>
<evidence type="ECO:0000256" key="1">
    <source>
        <dbReference type="SAM" id="MobiDB-lite"/>
    </source>
</evidence>
<feature type="compositionally biased region" description="Basic and acidic residues" evidence="1">
    <location>
        <begin position="31"/>
        <end position="67"/>
    </location>
</feature>
<protein>
    <submittedName>
        <fullName evidence="2">Uncharacterized protein</fullName>
    </submittedName>
</protein>
<reference evidence="2 3" key="1">
    <citation type="submission" date="2020-02" db="EMBL/GenBank/DDBJ databases">
        <authorList>
            <person name="Ferguson B K."/>
        </authorList>
    </citation>
    <scope>NUCLEOTIDE SEQUENCE [LARGE SCALE GENOMIC DNA]</scope>
</reference>